<dbReference type="Proteomes" id="UP001461498">
    <property type="component" value="Unassembled WGS sequence"/>
</dbReference>
<evidence type="ECO:0000313" key="9">
    <source>
        <dbReference type="EMBL" id="KAK9498031.1"/>
    </source>
</evidence>
<reference evidence="9 10" key="1">
    <citation type="submission" date="2022-12" db="EMBL/GenBank/DDBJ databases">
        <title>Chromosome-level genome assembly of true bugs.</title>
        <authorList>
            <person name="Ma L."/>
            <person name="Li H."/>
        </authorList>
    </citation>
    <scope>NUCLEOTIDE SEQUENCE [LARGE SCALE GENOMIC DNA]</scope>
    <source>
        <strain evidence="9">Lab_2022b</strain>
    </source>
</reference>
<keyword evidence="4" id="KW-0256">Endoplasmic reticulum</keyword>
<dbReference type="InterPro" id="IPR032763">
    <property type="entry name" value="RIC3_N"/>
</dbReference>
<evidence type="ECO:0000259" key="8">
    <source>
        <dbReference type="Pfam" id="PF15361"/>
    </source>
</evidence>
<evidence type="ECO:0000256" key="2">
    <source>
        <dbReference type="ARBA" id="ARBA00008538"/>
    </source>
</evidence>
<name>A0AAW1CHW7_9HEMI</name>
<evidence type="ECO:0000256" key="4">
    <source>
        <dbReference type="ARBA" id="ARBA00022824"/>
    </source>
</evidence>
<gene>
    <name evidence="9" type="ORF">O3M35_003916</name>
</gene>
<dbReference type="GO" id="GO:0005789">
    <property type="term" value="C:endoplasmic reticulum membrane"/>
    <property type="evidence" value="ECO:0007669"/>
    <property type="project" value="UniProtKB-SubCell"/>
</dbReference>
<dbReference type="GO" id="GO:0007271">
    <property type="term" value="P:synaptic transmission, cholinergic"/>
    <property type="evidence" value="ECO:0007669"/>
    <property type="project" value="TreeGrafter"/>
</dbReference>
<feature type="domain" description="Resistance to inhibitors of cholinesterase protein 3 N-terminal" evidence="8">
    <location>
        <begin position="191"/>
        <end position="329"/>
    </location>
</feature>
<evidence type="ECO:0000256" key="6">
    <source>
        <dbReference type="ARBA" id="ARBA00023136"/>
    </source>
</evidence>
<evidence type="ECO:0000256" key="3">
    <source>
        <dbReference type="ARBA" id="ARBA00022692"/>
    </source>
</evidence>
<keyword evidence="10" id="KW-1185">Reference proteome</keyword>
<dbReference type="GO" id="GO:0045202">
    <property type="term" value="C:synapse"/>
    <property type="evidence" value="ECO:0007669"/>
    <property type="project" value="GOC"/>
</dbReference>
<dbReference type="EMBL" id="JAPXFL010000013">
    <property type="protein sequence ID" value="KAK9498031.1"/>
    <property type="molecule type" value="Genomic_DNA"/>
</dbReference>
<evidence type="ECO:0000313" key="10">
    <source>
        <dbReference type="Proteomes" id="UP001461498"/>
    </source>
</evidence>
<proteinExistence type="inferred from homology"/>
<feature type="transmembrane region" description="Helical" evidence="7">
    <location>
        <begin position="12"/>
        <end position="33"/>
    </location>
</feature>
<comment type="subcellular location">
    <subcellularLocation>
        <location evidence="1">Endoplasmic reticulum membrane</location>
    </subcellularLocation>
</comment>
<accession>A0AAW1CHW7</accession>
<dbReference type="GO" id="GO:0034394">
    <property type="term" value="P:protein localization to cell surface"/>
    <property type="evidence" value="ECO:0007669"/>
    <property type="project" value="TreeGrafter"/>
</dbReference>
<dbReference type="InterPro" id="IPR026160">
    <property type="entry name" value="Ric3"/>
</dbReference>
<organism evidence="9 10">
    <name type="scientific">Rhynocoris fuscipes</name>
    <dbReference type="NCBI Taxonomy" id="488301"/>
    <lineage>
        <taxon>Eukaryota</taxon>
        <taxon>Metazoa</taxon>
        <taxon>Ecdysozoa</taxon>
        <taxon>Arthropoda</taxon>
        <taxon>Hexapoda</taxon>
        <taxon>Insecta</taxon>
        <taxon>Pterygota</taxon>
        <taxon>Neoptera</taxon>
        <taxon>Paraneoptera</taxon>
        <taxon>Hemiptera</taxon>
        <taxon>Heteroptera</taxon>
        <taxon>Panheteroptera</taxon>
        <taxon>Cimicomorpha</taxon>
        <taxon>Reduviidae</taxon>
        <taxon>Harpactorinae</taxon>
        <taxon>Harpactorini</taxon>
        <taxon>Rhynocoris</taxon>
    </lineage>
</organism>
<evidence type="ECO:0000256" key="7">
    <source>
        <dbReference type="SAM" id="Phobius"/>
    </source>
</evidence>
<protein>
    <recommendedName>
        <fullName evidence="8">Resistance to inhibitors of cholinesterase protein 3 N-terminal domain-containing protein</fullName>
    </recommendedName>
</protein>
<keyword evidence="6 7" id="KW-0472">Membrane</keyword>
<dbReference type="PANTHER" id="PTHR21723:SF3">
    <property type="entry name" value="PROTEIN RIC-3"/>
    <property type="match status" value="1"/>
</dbReference>
<dbReference type="Pfam" id="PF15361">
    <property type="entry name" value="RIC3"/>
    <property type="match status" value="1"/>
</dbReference>
<dbReference type="GO" id="GO:0043025">
    <property type="term" value="C:neuronal cell body"/>
    <property type="evidence" value="ECO:0007669"/>
    <property type="project" value="TreeGrafter"/>
</dbReference>
<comment type="caution">
    <text evidence="9">The sequence shown here is derived from an EMBL/GenBank/DDBJ whole genome shotgun (WGS) entry which is preliminary data.</text>
</comment>
<evidence type="ECO:0000256" key="1">
    <source>
        <dbReference type="ARBA" id="ARBA00004586"/>
    </source>
</evidence>
<sequence>MASEFSTGKSVFVLAIVTGCFAILWPNVFYPMLQGSYPSKNTATTTQGACCDVLFDNDVEAIKVMTDLCESILQNNRNNDSKLHLTAYTGQMNAIIAEACRDAIWNKCHINITEILLSKTGLNRSYKQFVDELRSLNSSICLKQSFGISFVPIGLPRTIRTWNINRPKHLRQERPPHLRPEFLHPALREKGRAIPHSHIVPKVDGRQNGPVPGMRPPMGGAGHVVAGPKGSGTMGIVMPMYTVGIVVFFLYTIMKLLFKKSDTSNNYEQFSSDPDFHRTVFGDYNYSSNEDSIDDATKLDETVNFTGDVELELLKKRLEETEKAMERIVAKMKSIPYNSVQVSISKRETDILID</sequence>
<keyword evidence="5 7" id="KW-1133">Transmembrane helix</keyword>
<dbReference type="PANTHER" id="PTHR21723">
    <property type="entry name" value="RESISTANCE TO INHIBITORS OF CHOLINESTERASE PROTEIN 3 RIC3"/>
    <property type="match status" value="1"/>
</dbReference>
<evidence type="ECO:0000256" key="5">
    <source>
        <dbReference type="ARBA" id="ARBA00022989"/>
    </source>
</evidence>
<dbReference type="AlphaFoldDB" id="A0AAW1CHW7"/>
<feature type="transmembrane region" description="Helical" evidence="7">
    <location>
        <begin position="238"/>
        <end position="258"/>
    </location>
</feature>
<comment type="similarity">
    <text evidence="2">Belongs to the ric-3 family.</text>
</comment>
<keyword evidence="3 7" id="KW-0812">Transmembrane</keyword>
<dbReference type="GO" id="GO:0043005">
    <property type="term" value="C:neuron projection"/>
    <property type="evidence" value="ECO:0007669"/>
    <property type="project" value="TreeGrafter"/>
</dbReference>